<accession>A0AAP7A4L4</accession>
<dbReference type="InterPro" id="IPR036908">
    <property type="entry name" value="RlpA-like_sf"/>
</dbReference>
<dbReference type="InterPro" id="IPR051933">
    <property type="entry name" value="Resuscitation_pf_RpfB"/>
</dbReference>
<feature type="transmembrane region" description="Helical" evidence="2">
    <location>
        <begin position="30"/>
        <end position="50"/>
    </location>
</feature>
<gene>
    <name evidence="4" type="ORF">HMI46_20050</name>
</gene>
<dbReference type="GO" id="GO:0004553">
    <property type="term" value="F:hydrolase activity, hydrolyzing O-glycosyl compounds"/>
    <property type="evidence" value="ECO:0007669"/>
    <property type="project" value="InterPro"/>
</dbReference>
<dbReference type="Gene3D" id="2.20.230.10">
    <property type="entry name" value="Resuscitation-promoting factor rpfb"/>
    <property type="match status" value="1"/>
</dbReference>
<dbReference type="RefSeq" id="WP_163979519.1">
    <property type="nucleotide sequence ID" value="NZ_JABFOR010000031.1"/>
</dbReference>
<comment type="caution">
    <text evidence="4">The sequence shown here is derived from an EMBL/GenBank/DDBJ whole genome shotgun (WGS) entry which is preliminary data.</text>
</comment>
<sequence length="375" mass="41246">MGQIVNNETHEPRSSSMSLALRWKRENVRVITVIAAVAIVITLIAVLTWYNATKKTVAVLVDGQERSVETRLDTLRNVLDEHAIALGAYDAVSKPLDEEIADGDRVIIERALPIQITADGKKETQYTTEKSVHNALAALEIPLNPDDKVFPAKRASIAKDMNIRIVRVSKKMEERKVKVPYQVVKQADATLLKGKTKMVQGGKEGLVVQKVQNTYEDGKLVYSQLVNKSVHTKQVNQVIAYGTKKKPEVAVLSVNTDDDSDDNGSSGDKDFRYKKVLKNVQLTAYTEAEGSSGAKTASGAMVSEGRTIAVDPKVIPLGWWVYIEGIGFRRAEDTGGAVKGKIIDVYFDSKKTVSKFGRKKGYTVYVVGPVKPEVN</sequence>
<dbReference type="Gene3D" id="2.40.40.10">
    <property type="entry name" value="RlpA-like domain"/>
    <property type="match status" value="1"/>
</dbReference>
<dbReference type="GO" id="GO:0009254">
    <property type="term" value="P:peptidoglycan turnover"/>
    <property type="evidence" value="ECO:0007669"/>
    <property type="project" value="InterPro"/>
</dbReference>
<evidence type="ECO:0000259" key="3">
    <source>
        <dbReference type="PROSITE" id="PS51109"/>
    </source>
</evidence>
<dbReference type="SMART" id="SM01208">
    <property type="entry name" value="G5"/>
    <property type="match status" value="1"/>
</dbReference>
<dbReference type="PANTHER" id="PTHR39160">
    <property type="entry name" value="CELL WALL-BINDING PROTEIN YOCH"/>
    <property type="match status" value="1"/>
</dbReference>
<dbReference type="Proteomes" id="UP000552038">
    <property type="component" value="Unassembled WGS sequence"/>
</dbReference>
<evidence type="ECO:0000313" key="5">
    <source>
        <dbReference type="Proteomes" id="UP000552038"/>
    </source>
</evidence>
<dbReference type="InterPro" id="IPR007137">
    <property type="entry name" value="DUF348"/>
</dbReference>
<dbReference type="EMBL" id="JABFOR010000031">
    <property type="protein sequence ID" value="NOJ72838.1"/>
    <property type="molecule type" value="Genomic_DNA"/>
</dbReference>
<keyword evidence="2" id="KW-0472">Membrane</keyword>
<evidence type="ECO:0000313" key="4">
    <source>
        <dbReference type="EMBL" id="NOJ72838.1"/>
    </source>
</evidence>
<dbReference type="PANTHER" id="PTHR39160:SF4">
    <property type="entry name" value="RESUSCITATION-PROMOTING FACTOR RPFB"/>
    <property type="match status" value="1"/>
</dbReference>
<dbReference type="CDD" id="cd14667">
    <property type="entry name" value="3D_containing_proteins"/>
    <property type="match status" value="1"/>
</dbReference>
<dbReference type="InterPro" id="IPR059180">
    <property type="entry name" value="3D_YorM"/>
</dbReference>
<dbReference type="InterPro" id="IPR011098">
    <property type="entry name" value="G5_dom"/>
</dbReference>
<dbReference type="SUPFAM" id="SSF50685">
    <property type="entry name" value="Barwin-like endoglucanases"/>
    <property type="match status" value="1"/>
</dbReference>
<name>A0AAP7A4L4_PAEAL</name>
<dbReference type="PROSITE" id="PS51109">
    <property type="entry name" value="G5"/>
    <property type="match status" value="1"/>
</dbReference>
<keyword evidence="2" id="KW-1133">Transmembrane helix</keyword>
<dbReference type="GO" id="GO:0019867">
    <property type="term" value="C:outer membrane"/>
    <property type="evidence" value="ECO:0007669"/>
    <property type="project" value="InterPro"/>
</dbReference>
<evidence type="ECO:0000256" key="1">
    <source>
        <dbReference type="ARBA" id="ARBA00022729"/>
    </source>
</evidence>
<dbReference type="AlphaFoldDB" id="A0AAP7A4L4"/>
<evidence type="ECO:0000256" key="2">
    <source>
        <dbReference type="SAM" id="Phobius"/>
    </source>
</evidence>
<keyword evidence="1" id="KW-0732">Signal</keyword>
<feature type="domain" description="G5" evidence="3">
    <location>
        <begin position="165"/>
        <end position="245"/>
    </location>
</feature>
<protein>
    <submittedName>
        <fullName evidence="4">DUF348 domain-containing protein</fullName>
    </submittedName>
</protein>
<proteinExistence type="predicted"/>
<keyword evidence="2" id="KW-0812">Transmembrane</keyword>
<dbReference type="Pfam" id="PF07501">
    <property type="entry name" value="G5"/>
    <property type="match status" value="1"/>
</dbReference>
<reference evidence="4 5" key="1">
    <citation type="submission" date="2020-05" db="EMBL/GenBank/DDBJ databases">
        <title>Whole genome sequencing and identification of novel metabolites from Paenibacillus alvei strain JR949.</title>
        <authorList>
            <person name="Rajendhran J."/>
            <person name="Sree Pranav P."/>
            <person name="Mahalakshmi B."/>
            <person name="Karthikeyan R."/>
        </authorList>
    </citation>
    <scope>NUCLEOTIDE SEQUENCE [LARGE SCALE GENOMIC DNA]</scope>
    <source>
        <strain evidence="4 5">JR949</strain>
    </source>
</reference>
<dbReference type="Pfam" id="PF06725">
    <property type="entry name" value="3D"/>
    <property type="match status" value="1"/>
</dbReference>
<organism evidence="4 5">
    <name type="scientific">Paenibacillus alvei</name>
    <name type="common">Bacillus alvei</name>
    <dbReference type="NCBI Taxonomy" id="44250"/>
    <lineage>
        <taxon>Bacteria</taxon>
        <taxon>Bacillati</taxon>
        <taxon>Bacillota</taxon>
        <taxon>Bacilli</taxon>
        <taxon>Bacillales</taxon>
        <taxon>Paenibacillaceae</taxon>
        <taxon>Paenibacillus</taxon>
    </lineage>
</organism>
<dbReference type="Pfam" id="PF03990">
    <property type="entry name" value="DUF348"/>
    <property type="match status" value="2"/>
</dbReference>
<dbReference type="InterPro" id="IPR010611">
    <property type="entry name" value="3D_dom"/>
</dbReference>